<evidence type="ECO:0000256" key="1">
    <source>
        <dbReference type="SAM" id="MobiDB-lite"/>
    </source>
</evidence>
<reference evidence="2 3" key="1">
    <citation type="submission" date="2024-04" db="EMBL/GenBank/DDBJ databases">
        <authorList>
            <person name="Waldvogel A.-M."/>
            <person name="Schoenle A."/>
        </authorList>
    </citation>
    <scope>NUCLEOTIDE SEQUENCE [LARGE SCALE GENOMIC DNA]</scope>
</reference>
<sequence length="324" mass="35506">MSRGKRPELPPKPGGPRREDMPTIPVKNTLLHLNGQNLALAAKKSDHSRAPGPHLSPVPVKEAAGRLTASPPLTQEATVQLDLALPKSHKLVLDTGVGNHQARRPLKLAPLVLSDNVGQVHKQKVKCNQGKTCVSREKVSIVELKKPSKAPIKSMQDVICQGTPAPLFPKLTPHSPHVKARGKIRSTGPNLTNQDNAEKRRLRLTREQCLEEAETKSSTSIMVALCSDEDKRAKGVRSRGQRQDAPLRGNPQSGKGIRRLPEVPQESRSVKKSSAEDRKSRELSGDEPSEPDGEKTSAASWSLKRRTALMEKQSRTVTLERPQL</sequence>
<organism evidence="2 3">
    <name type="scientific">Knipowitschia caucasica</name>
    <name type="common">Caucasian dwarf goby</name>
    <name type="synonym">Pomatoschistus caucasicus</name>
    <dbReference type="NCBI Taxonomy" id="637954"/>
    <lineage>
        <taxon>Eukaryota</taxon>
        <taxon>Metazoa</taxon>
        <taxon>Chordata</taxon>
        <taxon>Craniata</taxon>
        <taxon>Vertebrata</taxon>
        <taxon>Euteleostomi</taxon>
        <taxon>Actinopterygii</taxon>
        <taxon>Neopterygii</taxon>
        <taxon>Teleostei</taxon>
        <taxon>Neoteleostei</taxon>
        <taxon>Acanthomorphata</taxon>
        <taxon>Gobiaria</taxon>
        <taxon>Gobiiformes</taxon>
        <taxon>Gobioidei</taxon>
        <taxon>Gobiidae</taxon>
        <taxon>Gobiinae</taxon>
        <taxon>Knipowitschia</taxon>
    </lineage>
</organism>
<protein>
    <submittedName>
        <fullName evidence="2">Uncharacterized protein</fullName>
    </submittedName>
</protein>
<keyword evidence="3" id="KW-1185">Reference proteome</keyword>
<feature type="region of interest" description="Disordered" evidence="1">
    <location>
        <begin position="1"/>
        <end position="26"/>
    </location>
</feature>
<dbReference type="EMBL" id="OZ035838">
    <property type="protein sequence ID" value="CAL1584332.1"/>
    <property type="molecule type" value="Genomic_DNA"/>
</dbReference>
<name>A0AAV2K868_KNICA</name>
<feature type="region of interest" description="Disordered" evidence="1">
    <location>
        <begin position="231"/>
        <end position="324"/>
    </location>
</feature>
<gene>
    <name evidence="2" type="ORF">KC01_LOCUS14688</name>
</gene>
<accession>A0AAV2K868</accession>
<proteinExistence type="predicted"/>
<dbReference type="AlphaFoldDB" id="A0AAV2K868"/>
<evidence type="ECO:0000313" key="2">
    <source>
        <dbReference type="EMBL" id="CAL1584332.1"/>
    </source>
</evidence>
<feature type="compositionally biased region" description="Basic and acidic residues" evidence="1">
    <location>
        <begin position="273"/>
        <end position="284"/>
    </location>
</feature>
<dbReference type="Proteomes" id="UP001497482">
    <property type="component" value="Chromosome 16"/>
</dbReference>
<feature type="region of interest" description="Disordered" evidence="1">
    <location>
        <begin position="166"/>
        <end position="199"/>
    </location>
</feature>
<evidence type="ECO:0000313" key="3">
    <source>
        <dbReference type="Proteomes" id="UP001497482"/>
    </source>
</evidence>